<dbReference type="AlphaFoldDB" id="A0A0C2CLA6"/>
<accession>A0A0C2CLA6</accession>
<name>A0A0C2CLA6_9BACT</name>
<reference evidence="2 3" key="1">
    <citation type="submission" date="2014-12" db="EMBL/GenBank/DDBJ databases">
        <title>Genome assembly of Enhygromyxa salina DSM 15201.</title>
        <authorList>
            <person name="Sharma G."/>
            <person name="Subramanian S."/>
        </authorList>
    </citation>
    <scope>NUCLEOTIDE SEQUENCE [LARGE SCALE GENOMIC DNA]</scope>
    <source>
        <strain evidence="2 3">DSM 15201</strain>
    </source>
</reference>
<evidence type="ECO:0000259" key="1">
    <source>
        <dbReference type="Pfam" id="PF13590"/>
    </source>
</evidence>
<protein>
    <recommendedName>
        <fullName evidence="1">DUF4136 domain-containing protein</fullName>
    </recommendedName>
</protein>
<proteinExistence type="predicted"/>
<dbReference type="Pfam" id="PF13590">
    <property type="entry name" value="DUF4136"/>
    <property type="match status" value="1"/>
</dbReference>
<dbReference type="Gene3D" id="3.30.160.670">
    <property type="match status" value="1"/>
</dbReference>
<evidence type="ECO:0000313" key="2">
    <source>
        <dbReference type="EMBL" id="KIG12026.1"/>
    </source>
</evidence>
<dbReference type="Proteomes" id="UP000031599">
    <property type="component" value="Unassembled WGS sequence"/>
</dbReference>
<comment type="caution">
    <text evidence="2">The sequence shown here is derived from an EMBL/GenBank/DDBJ whole genome shotgun (WGS) entry which is preliminary data.</text>
</comment>
<organism evidence="2 3">
    <name type="scientific">Enhygromyxa salina</name>
    <dbReference type="NCBI Taxonomy" id="215803"/>
    <lineage>
        <taxon>Bacteria</taxon>
        <taxon>Pseudomonadati</taxon>
        <taxon>Myxococcota</taxon>
        <taxon>Polyangia</taxon>
        <taxon>Nannocystales</taxon>
        <taxon>Nannocystaceae</taxon>
        <taxon>Enhygromyxa</taxon>
    </lineage>
</organism>
<dbReference type="InterPro" id="IPR025411">
    <property type="entry name" value="DUF4136"/>
</dbReference>
<sequence>MKAETEYVEGTDFSQYQTYRWITDDLVLIQSGDGNENIRNVENEKRIRAAVERELEAKGLKKATGEDAHLLVAFTVGTQVRYKIQGGGATGLDLVAGGPAKVTRGRLTLYLFDQASKTQIWSAWTQDDLEPGSDPDAVVNSAVSVLMNEFPPG</sequence>
<feature type="domain" description="DUF4136" evidence="1">
    <location>
        <begin position="4"/>
        <end position="152"/>
    </location>
</feature>
<evidence type="ECO:0000313" key="3">
    <source>
        <dbReference type="Proteomes" id="UP000031599"/>
    </source>
</evidence>
<dbReference type="EMBL" id="JMCC02000156">
    <property type="protein sequence ID" value="KIG12026.1"/>
    <property type="molecule type" value="Genomic_DNA"/>
</dbReference>
<gene>
    <name evidence="2" type="ORF">DB30_02111</name>
</gene>